<name>A0AAX4FVQ8_9EURY</name>
<dbReference type="GeneID" id="85731848"/>
<organism evidence="2 3">
    <name type="scientific">Methanoculleus receptaculi</name>
    <dbReference type="NCBI Taxonomy" id="394967"/>
    <lineage>
        <taxon>Archaea</taxon>
        <taxon>Methanobacteriati</taxon>
        <taxon>Methanobacteriota</taxon>
        <taxon>Stenosarchaea group</taxon>
        <taxon>Methanomicrobia</taxon>
        <taxon>Methanomicrobiales</taxon>
        <taxon>Methanomicrobiaceae</taxon>
        <taxon>Methanoculleus</taxon>
    </lineage>
</organism>
<sequence>MQEVRVVTNEMDLGAEIEFHFKSKDQLLDAGDPYPLPAQELTEFAELFIVRYIDGHDPRRVAGIAVGLPRGSLSPEEAFLIPEAVRHHYTFRLRDLENERRVSRREGKASILIAAINAGIAILFFYVFIGYFRGFIMTMLAGLLTILNWVTIWDTYEYIVYDYRHGLRKYLIYRKLAEIDIRFFEW</sequence>
<evidence type="ECO:0008006" key="4">
    <source>
        <dbReference type="Google" id="ProtNLM"/>
    </source>
</evidence>
<dbReference type="KEGG" id="mrc:R6Y96_01785"/>
<protein>
    <recommendedName>
        <fullName evidence="4">DUF2207 domain-containing protein</fullName>
    </recommendedName>
</protein>
<reference evidence="2 3" key="1">
    <citation type="submission" date="2023-10" db="EMBL/GenBank/DDBJ databases">
        <title>The complete genome sequence of Methanoculleus receptaculi DSM 18860.</title>
        <authorList>
            <person name="Lai S.-J."/>
            <person name="You Y.-T."/>
            <person name="Chen S.-C."/>
        </authorList>
    </citation>
    <scope>NUCLEOTIDE SEQUENCE [LARGE SCALE GENOMIC DNA]</scope>
    <source>
        <strain evidence="2 3">DSM 18860</strain>
    </source>
</reference>
<feature type="transmembrane region" description="Helical" evidence="1">
    <location>
        <begin position="135"/>
        <end position="159"/>
    </location>
</feature>
<feature type="transmembrane region" description="Helical" evidence="1">
    <location>
        <begin position="109"/>
        <end position="129"/>
    </location>
</feature>
<keyword evidence="1" id="KW-0472">Membrane</keyword>
<dbReference type="AlphaFoldDB" id="A0AAX4FVQ8"/>
<evidence type="ECO:0000313" key="3">
    <source>
        <dbReference type="Proteomes" id="UP001305652"/>
    </source>
</evidence>
<dbReference type="EMBL" id="CP137642">
    <property type="protein sequence ID" value="WOX58011.1"/>
    <property type="molecule type" value="Genomic_DNA"/>
</dbReference>
<evidence type="ECO:0000256" key="1">
    <source>
        <dbReference type="SAM" id="Phobius"/>
    </source>
</evidence>
<keyword evidence="3" id="KW-1185">Reference proteome</keyword>
<evidence type="ECO:0000313" key="2">
    <source>
        <dbReference type="EMBL" id="WOX58011.1"/>
    </source>
</evidence>
<keyword evidence="1" id="KW-1133">Transmembrane helix</keyword>
<dbReference type="RefSeq" id="WP_318621779.1">
    <property type="nucleotide sequence ID" value="NZ_CP137642.1"/>
</dbReference>
<keyword evidence="1" id="KW-0812">Transmembrane</keyword>
<gene>
    <name evidence="2" type="ORF">R6Y96_01785</name>
</gene>
<dbReference type="Proteomes" id="UP001305652">
    <property type="component" value="Chromosome"/>
</dbReference>
<proteinExistence type="predicted"/>
<accession>A0AAX4FVQ8</accession>